<organism evidence="1 2">
    <name type="scientific">Bacillus badius</name>
    <dbReference type="NCBI Taxonomy" id="1455"/>
    <lineage>
        <taxon>Bacteria</taxon>
        <taxon>Bacillati</taxon>
        <taxon>Bacillota</taxon>
        <taxon>Bacilli</taxon>
        <taxon>Bacillales</taxon>
        <taxon>Bacillaceae</taxon>
        <taxon>Pseudobacillus</taxon>
    </lineage>
</organism>
<proteinExistence type="predicted"/>
<dbReference type="Proteomes" id="UP000031982">
    <property type="component" value="Unassembled WGS sequence"/>
</dbReference>
<accession>A0ABR5AWH0</accession>
<evidence type="ECO:0000313" key="2">
    <source>
        <dbReference type="Proteomes" id="UP000031982"/>
    </source>
</evidence>
<name>A0ABR5AWH0_BACBA</name>
<gene>
    <name evidence="1" type="ORF">SD77_3907</name>
</gene>
<protein>
    <submittedName>
        <fullName evidence="1">Uncharacterized protein</fullName>
    </submittedName>
</protein>
<dbReference type="EMBL" id="JXLP01000005">
    <property type="protein sequence ID" value="KIL79106.1"/>
    <property type="molecule type" value="Genomic_DNA"/>
</dbReference>
<reference evidence="1 2" key="1">
    <citation type="submission" date="2015-01" db="EMBL/GenBank/DDBJ databases">
        <title>Genome Assembly of Bacillus badius MTCC 1458.</title>
        <authorList>
            <person name="Verma A."/>
            <person name="Khatri I."/>
            <person name="Mual P."/>
            <person name="Subramanian S."/>
            <person name="Krishnamurthi S."/>
        </authorList>
    </citation>
    <scope>NUCLEOTIDE SEQUENCE [LARGE SCALE GENOMIC DNA]</scope>
    <source>
        <strain evidence="1 2">MTCC 1458</strain>
    </source>
</reference>
<keyword evidence="2" id="KW-1185">Reference proteome</keyword>
<comment type="caution">
    <text evidence="1">The sequence shown here is derived from an EMBL/GenBank/DDBJ whole genome shotgun (WGS) entry which is preliminary data.</text>
</comment>
<evidence type="ECO:0000313" key="1">
    <source>
        <dbReference type="EMBL" id="KIL79106.1"/>
    </source>
</evidence>
<sequence>MIYDDRHKEILFHEAYQCISFSLDNREIYPHPKAYEKFEGVLKHIERYFDREWLKEKINFEEYDLGDDEEEK</sequence>